<dbReference type="PROSITE" id="PS51915">
    <property type="entry name" value="ZAD"/>
    <property type="match status" value="1"/>
</dbReference>
<keyword evidence="7" id="KW-0238">DNA-binding</keyword>
<dbReference type="Pfam" id="PF07776">
    <property type="entry name" value="zf-AD"/>
    <property type="match status" value="1"/>
</dbReference>
<dbReference type="PANTHER" id="PTHR24399">
    <property type="entry name" value="ZINC FINGER AND BTB DOMAIN-CONTAINING"/>
    <property type="match status" value="1"/>
</dbReference>
<dbReference type="FunFam" id="3.30.160.60:FF:000325">
    <property type="entry name" value="ZFP90 zinc finger protein"/>
    <property type="match status" value="1"/>
</dbReference>
<dbReference type="PROSITE" id="PS00028">
    <property type="entry name" value="ZINC_FINGER_C2H2_1"/>
    <property type="match status" value="8"/>
</dbReference>
<dbReference type="FunFam" id="3.30.160.60:FF:000446">
    <property type="entry name" value="Zinc finger protein"/>
    <property type="match status" value="2"/>
</dbReference>
<dbReference type="Pfam" id="PF13912">
    <property type="entry name" value="zf-C2H2_6"/>
    <property type="match status" value="1"/>
</dbReference>
<keyword evidence="3" id="KW-0677">Repeat</keyword>
<evidence type="ECO:0000256" key="8">
    <source>
        <dbReference type="ARBA" id="ARBA00023163"/>
    </source>
</evidence>
<dbReference type="Gene3D" id="3.30.160.60">
    <property type="entry name" value="Classic Zinc Finger"/>
    <property type="match status" value="7"/>
</dbReference>
<feature type="domain" description="C2H2-type" evidence="13">
    <location>
        <begin position="436"/>
        <end position="463"/>
    </location>
</feature>
<dbReference type="PROSITE" id="PS50157">
    <property type="entry name" value="ZINC_FINGER_C2H2_2"/>
    <property type="match status" value="7"/>
</dbReference>
<keyword evidence="6" id="KW-0805">Transcription regulation</keyword>
<dbReference type="InterPro" id="IPR012934">
    <property type="entry name" value="Znf_AD"/>
</dbReference>
<feature type="domain" description="C2H2-type" evidence="13">
    <location>
        <begin position="464"/>
        <end position="491"/>
    </location>
</feature>
<feature type="domain" description="C2H2-type" evidence="13">
    <location>
        <begin position="351"/>
        <end position="378"/>
    </location>
</feature>
<feature type="binding site" evidence="11">
    <location>
        <position position="56"/>
    </location>
    <ligand>
        <name>Zn(2+)</name>
        <dbReference type="ChEBI" id="CHEBI:29105"/>
    </ligand>
</feature>
<organism evidence="15 16">
    <name type="scientific">Brenthis ino</name>
    <name type="common">lesser marbled fritillary</name>
    <dbReference type="NCBI Taxonomy" id="405034"/>
    <lineage>
        <taxon>Eukaryota</taxon>
        <taxon>Metazoa</taxon>
        <taxon>Ecdysozoa</taxon>
        <taxon>Arthropoda</taxon>
        <taxon>Hexapoda</taxon>
        <taxon>Insecta</taxon>
        <taxon>Pterygota</taxon>
        <taxon>Neoptera</taxon>
        <taxon>Endopterygota</taxon>
        <taxon>Lepidoptera</taxon>
        <taxon>Glossata</taxon>
        <taxon>Ditrysia</taxon>
        <taxon>Papilionoidea</taxon>
        <taxon>Nymphalidae</taxon>
        <taxon>Heliconiinae</taxon>
        <taxon>Argynnini</taxon>
        <taxon>Brenthis</taxon>
    </lineage>
</organism>
<evidence type="ECO:0008006" key="17">
    <source>
        <dbReference type="Google" id="ProtNLM"/>
    </source>
</evidence>
<name>A0A8J9V6Q7_9NEOP</name>
<evidence type="ECO:0000256" key="9">
    <source>
        <dbReference type="ARBA" id="ARBA00023242"/>
    </source>
</evidence>
<proteinExistence type="predicted"/>
<dbReference type="GO" id="GO:0005654">
    <property type="term" value="C:nucleoplasm"/>
    <property type="evidence" value="ECO:0007669"/>
    <property type="project" value="TreeGrafter"/>
</dbReference>
<dbReference type="SMART" id="SM00868">
    <property type="entry name" value="zf-AD"/>
    <property type="match status" value="1"/>
</dbReference>
<feature type="binding site" evidence="11">
    <location>
        <position position="59"/>
    </location>
    <ligand>
        <name>Zn(2+)</name>
        <dbReference type="ChEBI" id="CHEBI:29105"/>
    </ligand>
</feature>
<feature type="domain" description="C2H2-type" evidence="13">
    <location>
        <begin position="408"/>
        <end position="435"/>
    </location>
</feature>
<dbReference type="OrthoDB" id="40579at2759"/>
<dbReference type="SMART" id="SM00355">
    <property type="entry name" value="ZnF_C2H2"/>
    <property type="match status" value="10"/>
</dbReference>
<comment type="subcellular location">
    <subcellularLocation>
        <location evidence="1">Nucleus</location>
    </subcellularLocation>
</comment>
<feature type="domain" description="C2H2-type" evidence="13">
    <location>
        <begin position="492"/>
        <end position="520"/>
    </location>
</feature>
<keyword evidence="9" id="KW-0539">Nucleus</keyword>
<dbReference type="InterPro" id="IPR013087">
    <property type="entry name" value="Znf_C2H2_type"/>
</dbReference>
<feature type="non-terminal residue" evidence="15">
    <location>
        <position position="541"/>
    </location>
</feature>
<evidence type="ECO:0000256" key="2">
    <source>
        <dbReference type="ARBA" id="ARBA00022723"/>
    </source>
</evidence>
<dbReference type="FunFam" id="3.30.160.60:FF:000100">
    <property type="entry name" value="Zinc finger 45-like"/>
    <property type="match status" value="1"/>
</dbReference>
<reference evidence="15" key="1">
    <citation type="submission" date="2021-12" db="EMBL/GenBank/DDBJ databases">
        <authorList>
            <person name="Martin H S."/>
        </authorList>
    </citation>
    <scope>NUCLEOTIDE SEQUENCE</scope>
</reference>
<evidence type="ECO:0000313" key="15">
    <source>
        <dbReference type="EMBL" id="CAH0717043.1"/>
    </source>
</evidence>
<evidence type="ECO:0000259" key="14">
    <source>
        <dbReference type="PROSITE" id="PS51915"/>
    </source>
</evidence>
<dbReference type="EMBL" id="OV170231">
    <property type="protein sequence ID" value="CAH0717043.1"/>
    <property type="molecule type" value="Genomic_DNA"/>
</dbReference>
<dbReference type="PANTHER" id="PTHR24399:SF70">
    <property type="entry name" value="C2H2-TYPE DOMAIN-CONTAINING PROTEIN"/>
    <property type="match status" value="1"/>
</dbReference>
<evidence type="ECO:0000256" key="12">
    <source>
        <dbReference type="SAM" id="MobiDB-lite"/>
    </source>
</evidence>
<evidence type="ECO:0000256" key="3">
    <source>
        <dbReference type="ARBA" id="ARBA00022737"/>
    </source>
</evidence>
<evidence type="ECO:0000259" key="13">
    <source>
        <dbReference type="PROSITE" id="PS50157"/>
    </source>
</evidence>
<sequence>MAEETDLYCRLCAEPTPLVQLITPKEEVAFTSKIIMKLSWINIDISSPNGLPNTICFSCFDLLERTWSFLNNVRTSQDKLAAIFLKSTKQTSKSTDSKTKESNSKIPGKPVDENWDDFQKPKLEIKIENYNEKVTEVTNQHSVIISDDNGVVKAENDIDDDFLQADSNNGFLSSSDSDVPLKKIKKKKVKRKQTAKDSITFDDNSELPIDILSFNITWENQTCRCAKCDALCKSILSLQLHSLEIHNQCCMFKCIDCEKILNSYRAFVRHLRSHNSALRHCCEYCNKIFTLPSEVKNHKVKEHRDVYKTKCTYCGANFETAEELEEHKTMFFKDSSKKMKKIKVNGDSKEHKCDHCNKVFKSRPNLVQHKVLHTERSRNFACHVCGKMFYTKGSLGTHMITHDEIKPYKCDHCPLAFRARGNLISHMSLHSGLKPFICEQCGKSFRVKRHLVSHAIVHTDLRPYVCEYCNKAFRFKTRLNLHFRQHTGVKPYKCIYCQRDFTNGSNYKKHMSRRHGIDTSSRIKINVVNKNDLNESSETAV</sequence>
<feature type="domain" description="ZAD" evidence="14">
    <location>
        <begin position="7"/>
        <end position="83"/>
    </location>
</feature>
<keyword evidence="8" id="KW-0804">Transcription</keyword>
<dbReference type="AlphaFoldDB" id="A0A8J9V6Q7"/>
<dbReference type="InterPro" id="IPR036236">
    <property type="entry name" value="Znf_C2H2_sf"/>
</dbReference>
<evidence type="ECO:0000313" key="16">
    <source>
        <dbReference type="Proteomes" id="UP000838878"/>
    </source>
</evidence>
<evidence type="ECO:0000256" key="11">
    <source>
        <dbReference type="PROSITE-ProRule" id="PRU01263"/>
    </source>
</evidence>
<feature type="binding site" evidence="11">
    <location>
        <position position="12"/>
    </location>
    <ligand>
        <name>Zn(2+)</name>
        <dbReference type="ChEBI" id="CHEBI:29105"/>
    </ligand>
</feature>
<gene>
    <name evidence="15" type="ORF">BINO364_LOCUS3690</name>
</gene>
<keyword evidence="4 10" id="KW-0863">Zinc-finger</keyword>
<keyword evidence="2 11" id="KW-0479">Metal-binding</keyword>
<evidence type="ECO:0000256" key="4">
    <source>
        <dbReference type="ARBA" id="ARBA00022771"/>
    </source>
</evidence>
<keyword evidence="16" id="KW-1185">Reference proteome</keyword>
<feature type="region of interest" description="Disordered" evidence="12">
    <location>
        <begin position="93"/>
        <end position="113"/>
    </location>
</feature>
<evidence type="ECO:0000256" key="5">
    <source>
        <dbReference type="ARBA" id="ARBA00022833"/>
    </source>
</evidence>
<dbReference type="GO" id="GO:0008270">
    <property type="term" value="F:zinc ion binding"/>
    <property type="evidence" value="ECO:0007669"/>
    <property type="project" value="UniProtKB-UniRule"/>
</dbReference>
<evidence type="ECO:0000256" key="7">
    <source>
        <dbReference type="ARBA" id="ARBA00023125"/>
    </source>
</evidence>
<accession>A0A8J9V6Q7</accession>
<feature type="domain" description="C2H2-type" evidence="13">
    <location>
        <begin position="380"/>
        <end position="407"/>
    </location>
</feature>
<dbReference type="GO" id="GO:0000978">
    <property type="term" value="F:RNA polymerase II cis-regulatory region sequence-specific DNA binding"/>
    <property type="evidence" value="ECO:0007669"/>
    <property type="project" value="TreeGrafter"/>
</dbReference>
<keyword evidence="5 11" id="KW-0862">Zinc</keyword>
<evidence type="ECO:0000256" key="1">
    <source>
        <dbReference type="ARBA" id="ARBA00004123"/>
    </source>
</evidence>
<dbReference type="SUPFAM" id="SSF57667">
    <property type="entry name" value="beta-beta-alpha zinc fingers"/>
    <property type="match status" value="5"/>
</dbReference>
<protein>
    <recommendedName>
        <fullName evidence="17">Zinc finger protein</fullName>
    </recommendedName>
</protein>
<dbReference type="Pfam" id="PF00096">
    <property type="entry name" value="zf-C2H2"/>
    <property type="match status" value="5"/>
</dbReference>
<evidence type="ECO:0000256" key="6">
    <source>
        <dbReference type="ARBA" id="ARBA00023015"/>
    </source>
</evidence>
<dbReference type="Proteomes" id="UP000838878">
    <property type="component" value="Chromosome 11"/>
</dbReference>
<dbReference type="FunFam" id="3.30.160.60:FF:001384">
    <property type="entry name" value="Zinc finger protein"/>
    <property type="match status" value="1"/>
</dbReference>
<feature type="domain" description="C2H2-type" evidence="13">
    <location>
        <begin position="252"/>
        <end position="279"/>
    </location>
</feature>
<evidence type="ECO:0000256" key="10">
    <source>
        <dbReference type="PROSITE-ProRule" id="PRU00042"/>
    </source>
</evidence>
<dbReference type="SUPFAM" id="SSF57716">
    <property type="entry name" value="Glucocorticoid receptor-like (DNA-binding domain)"/>
    <property type="match status" value="1"/>
</dbReference>
<feature type="binding site" evidence="11">
    <location>
        <position position="9"/>
    </location>
    <ligand>
        <name>Zn(2+)</name>
        <dbReference type="ChEBI" id="CHEBI:29105"/>
    </ligand>
</feature>
<dbReference type="GO" id="GO:0001227">
    <property type="term" value="F:DNA-binding transcription repressor activity, RNA polymerase II-specific"/>
    <property type="evidence" value="ECO:0007669"/>
    <property type="project" value="TreeGrafter"/>
</dbReference>